<dbReference type="Gene3D" id="3.90.230.10">
    <property type="entry name" value="Creatinase/methionine aminopeptidase superfamily"/>
    <property type="match status" value="1"/>
</dbReference>
<evidence type="ECO:0000259" key="2">
    <source>
        <dbReference type="Pfam" id="PF01321"/>
    </source>
</evidence>
<dbReference type="InterPro" id="IPR050659">
    <property type="entry name" value="Peptidase_M24B"/>
</dbReference>
<dbReference type="GO" id="GO:0004177">
    <property type="term" value="F:aminopeptidase activity"/>
    <property type="evidence" value="ECO:0007669"/>
    <property type="project" value="UniProtKB-KW"/>
</dbReference>
<feature type="domain" description="Peptidase M24" evidence="1">
    <location>
        <begin position="136"/>
        <end position="337"/>
    </location>
</feature>
<dbReference type="InterPro" id="IPR000587">
    <property type="entry name" value="Creatinase_N"/>
</dbReference>
<evidence type="ECO:0000313" key="3">
    <source>
        <dbReference type="EMBL" id="ASZ09146.1"/>
    </source>
</evidence>
<reference evidence="3 4" key="1">
    <citation type="submission" date="2017-08" db="EMBL/GenBank/DDBJ databases">
        <title>Complete Genome Sequence of Mesoplasma chauliocola.</title>
        <authorList>
            <person name="Knight T.F.Jr."/>
            <person name="Citino T."/>
        </authorList>
    </citation>
    <scope>NUCLEOTIDE SEQUENCE [LARGE SCALE GENOMIC DNA]</scope>
    <source>
        <strain evidence="3 4">CHPA-2</strain>
    </source>
</reference>
<evidence type="ECO:0000259" key="1">
    <source>
        <dbReference type="Pfam" id="PF00557"/>
    </source>
</evidence>
<dbReference type="SUPFAM" id="SSF53092">
    <property type="entry name" value="Creatinase/prolidase N-terminal domain"/>
    <property type="match status" value="1"/>
</dbReference>
<dbReference type="InterPro" id="IPR036005">
    <property type="entry name" value="Creatinase/aminopeptidase-like"/>
</dbReference>
<proteinExistence type="predicted"/>
<feature type="domain" description="Creatinase N-terminal" evidence="2">
    <location>
        <begin position="8"/>
        <end position="122"/>
    </location>
</feature>
<gene>
    <name evidence="3" type="ORF">CK556_02090</name>
</gene>
<keyword evidence="4" id="KW-1185">Reference proteome</keyword>
<keyword evidence="3" id="KW-0378">Hydrolase</keyword>
<organism evidence="3 4">
    <name type="scientific">Mesoplasma chauliocola</name>
    <dbReference type="NCBI Taxonomy" id="216427"/>
    <lineage>
        <taxon>Bacteria</taxon>
        <taxon>Bacillati</taxon>
        <taxon>Mycoplasmatota</taxon>
        <taxon>Mollicutes</taxon>
        <taxon>Entomoplasmatales</taxon>
        <taxon>Entomoplasmataceae</taxon>
        <taxon>Mesoplasma</taxon>
    </lineage>
</organism>
<name>A0A249SNC9_9MOLU</name>
<dbReference type="AlphaFoldDB" id="A0A249SNC9"/>
<accession>A0A249SNC9</accession>
<dbReference type="Pfam" id="PF00557">
    <property type="entry name" value="Peptidase_M24"/>
    <property type="match status" value="1"/>
</dbReference>
<dbReference type="EMBL" id="CP023173">
    <property type="protein sequence ID" value="ASZ09146.1"/>
    <property type="molecule type" value="Genomic_DNA"/>
</dbReference>
<dbReference type="SUPFAM" id="SSF55920">
    <property type="entry name" value="Creatinase/aminopeptidase"/>
    <property type="match status" value="1"/>
</dbReference>
<dbReference type="InterPro" id="IPR001714">
    <property type="entry name" value="Pept_M24_MAP"/>
</dbReference>
<dbReference type="PRINTS" id="PR00599">
    <property type="entry name" value="MAPEPTIDASE"/>
</dbReference>
<dbReference type="Gene3D" id="3.40.350.10">
    <property type="entry name" value="Creatinase/prolidase N-terminal domain"/>
    <property type="match status" value="1"/>
</dbReference>
<sequence>MKKQEIINQLLEKNKAEAILFYSPENRYWFSKFKSSLGYLIITKSKSYLLVDGRYITAARNSKSIPSEIEIREFSNNLFTQIKDILKIHGVKRLGFESDWVHYAEFERYSSVFSEQTLVPINCSEIRIVKDEWEIEQLQKACDITNEVFEAILGFVKPGITEKELQRFVDNEFLVKGAEKISFDTIIASGVNGSMPHAVPTDKVIELGDLVTIDMGCYYNGYCSDQTRTIAIGEIDEKLQDIYNAVYEAQSLGISLVSSGVNAGEIHKQVYNFIEQRGYGGYFTHGLGHGYGVEIHEEPYASAAGNTILKENMTLTIEPGIYIPGLGGVRIEDDILVLKDGYRMLTSSTRELIKLKF</sequence>
<dbReference type="PANTHER" id="PTHR46112:SF3">
    <property type="entry name" value="AMINOPEPTIDASE YPDF"/>
    <property type="match status" value="1"/>
</dbReference>
<protein>
    <submittedName>
        <fullName evidence="3">Aminopeptidase P family protein</fullName>
    </submittedName>
</protein>
<dbReference type="KEGG" id="mchc:CK556_02090"/>
<dbReference type="Pfam" id="PF01321">
    <property type="entry name" value="Creatinase_N"/>
    <property type="match status" value="1"/>
</dbReference>
<dbReference type="InterPro" id="IPR029149">
    <property type="entry name" value="Creatin/AminoP/Spt16_N"/>
</dbReference>
<dbReference type="GO" id="GO:0008235">
    <property type="term" value="F:metalloexopeptidase activity"/>
    <property type="evidence" value="ECO:0007669"/>
    <property type="project" value="UniProtKB-ARBA"/>
</dbReference>
<dbReference type="PANTHER" id="PTHR46112">
    <property type="entry name" value="AMINOPEPTIDASE"/>
    <property type="match status" value="1"/>
</dbReference>
<evidence type="ECO:0000313" key="4">
    <source>
        <dbReference type="Proteomes" id="UP000232229"/>
    </source>
</evidence>
<keyword evidence="3" id="KW-0031">Aminopeptidase</keyword>
<dbReference type="RefSeq" id="WP_027875401.1">
    <property type="nucleotide sequence ID" value="NZ_CP023173.1"/>
</dbReference>
<dbReference type="CDD" id="cd01092">
    <property type="entry name" value="APP-like"/>
    <property type="match status" value="1"/>
</dbReference>
<dbReference type="Proteomes" id="UP000232229">
    <property type="component" value="Chromosome"/>
</dbReference>
<dbReference type="InterPro" id="IPR000994">
    <property type="entry name" value="Pept_M24"/>
</dbReference>
<dbReference type="STRING" id="1336232.GCA_000518825_00423"/>
<keyword evidence="3" id="KW-0645">Protease</keyword>